<reference evidence="5" key="1">
    <citation type="journal article" date="2014" name="Genome Biol.">
        <title>Transcriptome and methylome profiling reveals relics of genome dominance in the mesopolyploid Brassica oleracea.</title>
        <authorList>
            <person name="Parkin I.A."/>
            <person name="Koh C."/>
            <person name="Tang H."/>
            <person name="Robinson S.J."/>
            <person name="Kagale S."/>
            <person name="Clarke W.E."/>
            <person name="Town C.D."/>
            <person name="Nixon J."/>
            <person name="Krishnakumar V."/>
            <person name="Bidwell S.L."/>
            <person name="Denoeud F."/>
            <person name="Belcram H."/>
            <person name="Links M.G."/>
            <person name="Just J."/>
            <person name="Clarke C."/>
            <person name="Bender T."/>
            <person name="Huebert T."/>
            <person name="Mason A.S."/>
            <person name="Pires J.C."/>
            <person name="Barker G."/>
            <person name="Moore J."/>
            <person name="Walley P.G."/>
            <person name="Manoli S."/>
            <person name="Batley J."/>
            <person name="Edwards D."/>
            <person name="Nelson M.N."/>
            <person name="Wang X."/>
            <person name="Paterson A.H."/>
            <person name="King G."/>
            <person name="Bancroft I."/>
            <person name="Chalhoub B."/>
            <person name="Sharpe A.G."/>
        </authorList>
    </citation>
    <scope>NUCLEOTIDE SEQUENCE [LARGE SCALE GENOMIC DNA]</scope>
    <source>
        <strain evidence="5">cv. TO1000</strain>
    </source>
</reference>
<dbReference type="OMA" id="KGEWTLH"/>
<evidence type="ECO:0000256" key="2">
    <source>
        <dbReference type="ARBA" id="ARBA00022670"/>
    </source>
</evidence>
<dbReference type="InterPro" id="IPR042266">
    <property type="entry name" value="PPPDE_sf"/>
</dbReference>
<dbReference type="GO" id="GO:0008233">
    <property type="term" value="F:peptidase activity"/>
    <property type="evidence" value="ECO:0007669"/>
    <property type="project" value="UniProtKB-KW"/>
</dbReference>
<dbReference type="Gene3D" id="3.90.1720.30">
    <property type="entry name" value="PPPDE domains"/>
    <property type="match status" value="1"/>
</dbReference>
<dbReference type="eggNOG" id="KOG0324">
    <property type="taxonomic scope" value="Eukaryota"/>
</dbReference>
<proteinExistence type="inferred from homology"/>
<dbReference type="InterPro" id="IPR008580">
    <property type="entry name" value="PPPDE_dom"/>
</dbReference>
<dbReference type="Gramene" id="Bo00837s060.1">
    <property type="protein sequence ID" value="Bo00837s060.1"/>
    <property type="gene ID" value="Bo00837s060"/>
</dbReference>
<dbReference type="Proteomes" id="UP000032141">
    <property type="component" value="Unassembled WGS sequence"/>
</dbReference>
<dbReference type="Pfam" id="PF05903">
    <property type="entry name" value="Peptidase_C97"/>
    <property type="match status" value="1"/>
</dbReference>
<organism evidence="5 6">
    <name type="scientific">Brassica oleracea var. oleracea</name>
    <dbReference type="NCBI Taxonomy" id="109376"/>
    <lineage>
        <taxon>Eukaryota</taxon>
        <taxon>Viridiplantae</taxon>
        <taxon>Streptophyta</taxon>
        <taxon>Embryophyta</taxon>
        <taxon>Tracheophyta</taxon>
        <taxon>Spermatophyta</taxon>
        <taxon>Magnoliopsida</taxon>
        <taxon>eudicotyledons</taxon>
        <taxon>Gunneridae</taxon>
        <taxon>Pentapetalae</taxon>
        <taxon>rosids</taxon>
        <taxon>malvids</taxon>
        <taxon>Brassicales</taxon>
        <taxon>Brassicaceae</taxon>
        <taxon>Brassiceae</taxon>
        <taxon>Brassica</taxon>
    </lineage>
</organism>
<reference evidence="5" key="2">
    <citation type="submission" date="2015-06" db="UniProtKB">
        <authorList>
            <consortium name="EnsemblPlants"/>
        </authorList>
    </citation>
    <scope>IDENTIFICATION</scope>
</reference>
<evidence type="ECO:0000256" key="1">
    <source>
        <dbReference type="ARBA" id="ARBA00008140"/>
    </source>
</evidence>
<sequence>MLPALEQEVKLRDNEKEKGEWTLHVDGSSNVGVWHTGIVVYGNEYFFGGGIQHLPAGTTPYGAPLRTVELGESQVPKDGPVRLLTQVIHLGEDANRCSFCAL</sequence>
<evidence type="ECO:0000313" key="5">
    <source>
        <dbReference type="EnsemblPlants" id="Bo00837s060.1"/>
    </source>
</evidence>
<evidence type="ECO:0000313" key="6">
    <source>
        <dbReference type="Proteomes" id="UP000032141"/>
    </source>
</evidence>
<keyword evidence="2" id="KW-0645">Protease</keyword>
<dbReference type="HOGENOM" id="CLU_2281391_0_0_1"/>
<dbReference type="EnsemblPlants" id="Bo00837s060.1">
    <property type="protein sequence ID" value="Bo00837s060.1"/>
    <property type="gene ID" value="Bo00837s060"/>
</dbReference>
<dbReference type="GO" id="GO:0006508">
    <property type="term" value="P:proteolysis"/>
    <property type="evidence" value="ECO:0007669"/>
    <property type="project" value="UniProtKB-KW"/>
</dbReference>
<keyword evidence="3" id="KW-0378">Hydrolase</keyword>
<evidence type="ECO:0000256" key="3">
    <source>
        <dbReference type="ARBA" id="ARBA00022801"/>
    </source>
</evidence>
<comment type="similarity">
    <text evidence="1">Belongs to the DeSI family.</text>
</comment>
<dbReference type="STRING" id="109376.A0A0D2ZRH3"/>
<dbReference type="AlphaFoldDB" id="A0A0D2ZRH3"/>
<accession>A0A0D2ZRH3</accession>
<feature type="domain" description="PPPDE" evidence="4">
    <location>
        <begin position="14"/>
        <end position="102"/>
    </location>
</feature>
<dbReference type="PROSITE" id="PS51858">
    <property type="entry name" value="PPPDE"/>
    <property type="match status" value="1"/>
</dbReference>
<name>A0A0D2ZRH3_BRAOL</name>
<evidence type="ECO:0000259" key="4">
    <source>
        <dbReference type="PROSITE" id="PS51858"/>
    </source>
</evidence>
<keyword evidence="6" id="KW-1185">Reference proteome</keyword>
<protein>
    <recommendedName>
        <fullName evidence="4">PPPDE domain-containing protein</fullName>
    </recommendedName>
</protein>